<dbReference type="RefSeq" id="WP_085825682.1">
    <property type="nucleotide sequence ID" value="NZ_FWFJ01000004.1"/>
</dbReference>
<evidence type="ECO:0000313" key="3">
    <source>
        <dbReference type="Proteomes" id="UP000194012"/>
    </source>
</evidence>
<evidence type="ECO:0000256" key="1">
    <source>
        <dbReference type="SAM" id="Phobius"/>
    </source>
</evidence>
<feature type="transmembrane region" description="Helical" evidence="1">
    <location>
        <begin position="56"/>
        <end position="81"/>
    </location>
</feature>
<reference evidence="3" key="1">
    <citation type="submission" date="2017-03" db="EMBL/GenBank/DDBJ databases">
        <authorList>
            <person name="Rodrigo-Torres L."/>
            <person name="Arahal R.D."/>
            <person name="Lucena T."/>
        </authorList>
    </citation>
    <scope>NUCLEOTIDE SEQUENCE [LARGE SCALE GENOMIC DNA]</scope>
    <source>
        <strain evidence="3">CECT 8370</strain>
    </source>
</reference>
<dbReference type="InterPro" id="IPR021737">
    <property type="entry name" value="Phage_phiKZ_Orf197"/>
</dbReference>
<keyword evidence="1" id="KW-0472">Membrane</keyword>
<organism evidence="2 3">
    <name type="scientific">Roseovarius gaetbuli</name>
    <dbReference type="NCBI Taxonomy" id="1356575"/>
    <lineage>
        <taxon>Bacteria</taxon>
        <taxon>Pseudomonadati</taxon>
        <taxon>Pseudomonadota</taxon>
        <taxon>Alphaproteobacteria</taxon>
        <taxon>Rhodobacterales</taxon>
        <taxon>Roseobacteraceae</taxon>
        <taxon>Roseovarius</taxon>
    </lineage>
</organism>
<keyword evidence="1" id="KW-1133">Transmembrane helix</keyword>
<dbReference type="Proteomes" id="UP000194012">
    <property type="component" value="Unassembled WGS sequence"/>
</dbReference>
<dbReference type="Pfam" id="PF11750">
    <property type="entry name" value="DUF3307"/>
    <property type="match status" value="1"/>
</dbReference>
<protein>
    <recommendedName>
        <fullName evidence="4">DUF3307 domain-containing protein</fullName>
    </recommendedName>
</protein>
<keyword evidence="3" id="KW-1185">Reference proteome</keyword>
<proteinExistence type="predicted"/>
<gene>
    <name evidence="2" type="ORF">ROG8370_00698</name>
</gene>
<evidence type="ECO:0008006" key="4">
    <source>
        <dbReference type="Google" id="ProtNLM"/>
    </source>
</evidence>
<name>A0A1X6YIU0_9RHOB</name>
<dbReference type="EMBL" id="FWFJ01000004">
    <property type="protein sequence ID" value="SLN20939.1"/>
    <property type="molecule type" value="Genomic_DNA"/>
</dbReference>
<sequence>MITNPEMIAVLVLFQIKHFIGDYLWQTDWMLANKGRYGHPGGLVHAGVHGALSAPILIWAGVPIGLAVMLALAEAAVHYHIDWAKARAVRRRDLDAGQTASWRYLGVDQGVDQGAHQVTYVALFAAALYL</sequence>
<evidence type="ECO:0000313" key="2">
    <source>
        <dbReference type="EMBL" id="SLN20939.1"/>
    </source>
</evidence>
<dbReference type="OrthoDB" id="558011at2"/>
<accession>A0A1X6YIU0</accession>
<keyword evidence="1" id="KW-0812">Transmembrane</keyword>
<dbReference type="AlphaFoldDB" id="A0A1X6YIU0"/>